<keyword evidence="1" id="KW-0732">Signal</keyword>
<sequence>MRNVFLMRIAMSSVVDLLVGEAEASLLAISKAMDLQIPRLIIAGDSSMVLESFHLDPLSPILPRKIRSLILKALDLLRWCFIWSIIKIPCDDNAVAQSITAWVAAHSFVGEIPLPFFSVEAFGNSTGP</sequence>
<feature type="signal peptide" evidence="1">
    <location>
        <begin position="1"/>
        <end position="24"/>
    </location>
</feature>
<name>A0A6A1WTF5_9ROSI</name>
<evidence type="ECO:0008006" key="4">
    <source>
        <dbReference type="Google" id="ProtNLM"/>
    </source>
</evidence>
<feature type="chain" id="PRO_5025526574" description="RNase H type-1 domain-containing protein" evidence="1">
    <location>
        <begin position="25"/>
        <end position="128"/>
    </location>
</feature>
<organism evidence="2 3">
    <name type="scientific">Morella rubra</name>
    <name type="common">Chinese bayberry</name>
    <dbReference type="NCBI Taxonomy" id="262757"/>
    <lineage>
        <taxon>Eukaryota</taxon>
        <taxon>Viridiplantae</taxon>
        <taxon>Streptophyta</taxon>
        <taxon>Embryophyta</taxon>
        <taxon>Tracheophyta</taxon>
        <taxon>Spermatophyta</taxon>
        <taxon>Magnoliopsida</taxon>
        <taxon>eudicotyledons</taxon>
        <taxon>Gunneridae</taxon>
        <taxon>Pentapetalae</taxon>
        <taxon>rosids</taxon>
        <taxon>fabids</taxon>
        <taxon>Fagales</taxon>
        <taxon>Myricaceae</taxon>
        <taxon>Morella</taxon>
    </lineage>
</organism>
<proteinExistence type="predicted"/>
<evidence type="ECO:0000313" key="2">
    <source>
        <dbReference type="EMBL" id="KAB1226060.1"/>
    </source>
</evidence>
<keyword evidence="3" id="KW-1185">Reference proteome</keyword>
<dbReference type="EMBL" id="RXIC02000019">
    <property type="protein sequence ID" value="KAB1226060.1"/>
    <property type="molecule type" value="Genomic_DNA"/>
</dbReference>
<protein>
    <recommendedName>
        <fullName evidence="4">RNase H type-1 domain-containing protein</fullName>
    </recommendedName>
</protein>
<accession>A0A6A1WTF5</accession>
<evidence type="ECO:0000256" key="1">
    <source>
        <dbReference type="SAM" id="SignalP"/>
    </source>
</evidence>
<reference evidence="2 3" key="1">
    <citation type="journal article" date="2019" name="Plant Biotechnol. J.">
        <title>The red bayberry genome and genetic basis of sex determination.</title>
        <authorList>
            <person name="Jia H.M."/>
            <person name="Jia H.J."/>
            <person name="Cai Q.L."/>
            <person name="Wang Y."/>
            <person name="Zhao H.B."/>
            <person name="Yang W.F."/>
            <person name="Wang G.Y."/>
            <person name="Li Y.H."/>
            <person name="Zhan D.L."/>
            <person name="Shen Y.T."/>
            <person name="Niu Q.F."/>
            <person name="Chang L."/>
            <person name="Qiu J."/>
            <person name="Zhao L."/>
            <person name="Xie H.B."/>
            <person name="Fu W.Y."/>
            <person name="Jin J."/>
            <person name="Li X.W."/>
            <person name="Jiao Y."/>
            <person name="Zhou C.C."/>
            <person name="Tu T."/>
            <person name="Chai C.Y."/>
            <person name="Gao J.L."/>
            <person name="Fan L.J."/>
            <person name="van de Weg E."/>
            <person name="Wang J.Y."/>
            <person name="Gao Z.S."/>
        </authorList>
    </citation>
    <scope>NUCLEOTIDE SEQUENCE [LARGE SCALE GENOMIC DNA]</scope>
    <source>
        <tissue evidence="2">Leaves</tissue>
    </source>
</reference>
<gene>
    <name evidence="2" type="ORF">CJ030_MR1G029331</name>
</gene>
<dbReference type="AlphaFoldDB" id="A0A6A1WTF5"/>
<comment type="caution">
    <text evidence="2">The sequence shown here is derived from an EMBL/GenBank/DDBJ whole genome shotgun (WGS) entry which is preliminary data.</text>
</comment>
<evidence type="ECO:0000313" key="3">
    <source>
        <dbReference type="Proteomes" id="UP000516437"/>
    </source>
</evidence>
<dbReference type="Proteomes" id="UP000516437">
    <property type="component" value="Chromosome 1"/>
</dbReference>